<protein>
    <submittedName>
        <fullName evidence="2">Uncharacterized protein</fullName>
    </submittedName>
</protein>
<dbReference type="Proteomes" id="UP000677228">
    <property type="component" value="Unassembled WGS sequence"/>
</dbReference>
<evidence type="ECO:0000313" key="3">
    <source>
        <dbReference type="EMBL" id="CAF3834446.1"/>
    </source>
</evidence>
<proteinExistence type="predicted"/>
<organism evidence="2 4">
    <name type="scientific">Didymodactylos carnosus</name>
    <dbReference type="NCBI Taxonomy" id="1234261"/>
    <lineage>
        <taxon>Eukaryota</taxon>
        <taxon>Metazoa</taxon>
        <taxon>Spiralia</taxon>
        <taxon>Gnathifera</taxon>
        <taxon>Rotifera</taxon>
        <taxon>Eurotatoria</taxon>
        <taxon>Bdelloidea</taxon>
        <taxon>Philodinida</taxon>
        <taxon>Philodinidae</taxon>
        <taxon>Didymodactylos</taxon>
    </lineage>
</organism>
<sequence>MATKCNAMIDDKPCEKAGVSLCSGCPKRFCLSHFIEHRHMLAAHFDVIVSEHDKIREEIMQWNEVKTEPTRELLKQIDKWQDDMINNIKSAADNAREMICDILTHNEQSLKMRNDLICQLELIKDDLKLKMKEEGYVELDLDQWTKQLEQLKSDIEKTESEMKGKSVEIDIDVCRLLNPMISIKVDEETKINLDQFESTPDSIHSLGLSNSVMGASDSLLLLFGLIEKSDDGKKYGNDQFQIYLTHLDSGIIKLFDWDNDNNGEVLDICWSSVLNQFLLLSSNSILTLNISTGNVTNIYQRTTHNKFVSFTVFEDILFVANGETILELLITNGVLIKDWNIFNNDSEEKDKLEYTIQYIRCSKSATHLDMIVHSQRDFGDCDYRLDVRDSSTMEMVYSFTLENDVKYVYNIVSISKDQWFILYSRDERCHSEGVALPLSIF</sequence>
<evidence type="ECO:0000313" key="2">
    <source>
        <dbReference type="EMBL" id="CAF1069984.1"/>
    </source>
</evidence>
<dbReference type="AlphaFoldDB" id="A0A8S2DW89"/>
<dbReference type="EMBL" id="CAJNOK010008677">
    <property type="protein sequence ID" value="CAF1069984.1"/>
    <property type="molecule type" value="Genomic_DNA"/>
</dbReference>
<accession>A0A8S2DW89</accession>
<gene>
    <name evidence="2" type="ORF">OVA965_LOCUS17845</name>
    <name evidence="3" type="ORF">TMI583_LOCUS17855</name>
</gene>
<reference evidence="2" key="1">
    <citation type="submission" date="2021-02" db="EMBL/GenBank/DDBJ databases">
        <authorList>
            <person name="Nowell W R."/>
        </authorList>
    </citation>
    <scope>NUCLEOTIDE SEQUENCE</scope>
</reference>
<evidence type="ECO:0000313" key="4">
    <source>
        <dbReference type="Proteomes" id="UP000677228"/>
    </source>
</evidence>
<comment type="caution">
    <text evidence="2">The sequence shown here is derived from an EMBL/GenBank/DDBJ whole genome shotgun (WGS) entry which is preliminary data.</text>
</comment>
<name>A0A8S2DW89_9BILA</name>
<keyword evidence="1" id="KW-0175">Coiled coil</keyword>
<dbReference type="EMBL" id="CAJOBA010008690">
    <property type="protein sequence ID" value="CAF3834446.1"/>
    <property type="molecule type" value="Genomic_DNA"/>
</dbReference>
<evidence type="ECO:0000256" key="1">
    <source>
        <dbReference type="SAM" id="Coils"/>
    </source>
</evidence>
<dbReference type="Proteomes" id="UP000682733">
    <property type="component" value="Unassembled WGS sequence"/>
</dbReference>
<feature type="coiled-coil region" evidence="1">
    <location>
        <begin position="141"/>
        <end position="168"/>
    </location>
</feature>